<evidence type="ECO:0000256" key="4">
    <source>
        <dbReference type="ARBA" id="ARBA00022839"/>
    </source>
</evidence>
<dbReference type="InterPro" id="IPR020579">
    <property type="entry name" value="Exonuc_VII_lsu_C"/>
</dbReference>
<reference evidence="11" key="2">
    <citation type="submission" date="2017-05" db="EMBL/GenBank/DDBJ databases">
        <title>Improved OligoMM genomes.</title>
        <authorList>
            <person name="Garzetti D."/>
        </authorList>
    </citation>
    <scope>NUCLEOTIDE SEQUENCE [LARGE SCALE GENOMIC DNA]</scope>
    <source>
        <strain evidence="11">KB18</strain>
    </source>
</reference>
<dbReference type="Proteomes" id="UP000196710">
    <property type="component" value="Chromosome"/>
</dbReference>
<comment type="subunit">
    <text evidence="5">Heterooligomer composed of large and small subunits.</text>
</comment>
<dbReference type="Proteomes" id="UP000596035">
    <property type="component" value="Chromosome"/>
</dbReference>
<accession>A0A1Z2XNJ2</accession>
<dbReference type="GO" id="GO:0003676">
    <property type="term" value="F:nucleic acid binding"/>
    <property type="evidence" value="ECO:0007669"/>
    <property type="project" value="InterPro"/>
</dbReference>
<dbReference type="EMBL" id="CP065321">
    <property type="protein sequence ID" value="QQR29292.1"/>
    <property type="molecule type" value="Genomic_DNA"/>
</dbReference>
<dbReference type="NCBIfam" id="TIGR00237">
    <property type="entry name" value="xseA"/>
    <property type="match status" value="1"/>
</dbReference>
<dbReference type="GO" id="GO:0006308">
    <property type="term" value="P:DNA catabolic process"/>
    <property type="evidence" value="ECO:0007669"/>
    <property type="project" value="UniProtKB-UniRule"/>
</dbReference>
<keyword evidence="2 5" id="KW-0540">Nuclease</keyword>
<dbReference type="PANTHER" id="PTHR30008:SF0">
    <property type="entry name" value="EXODEOXYRIBONUCLEASE 7 LARGE SUBUNIT"/>
    <property type="match status" value="1"/>
</dbReference>
<keyword evidence="4 5" id="KW-0269">Exonuclease</keyword>
<dbReference type="Pfam" id="PF02601">
    <property type="entry name" value="Exonuc_VII_L"/>
    <property type="match status" value="1"/>
</dbReference>
<proteinExistence type="inferred from homology"/>
<reference evidence="10 12" key="3">
    <citation type="submission" date="2020-11" db="EMBL/GenBank/DDBJ databases">
        <title>Closed and high quality bacterial genomes of the OMM12 community.</title>
        <authorList>
            <person name="Marbouty M."/>
            <person name="Lamy-Besnier Q."/>
            <person name="Debarbieux L."/>
            <person name="Koszul R."/>
        </authorList>
    </citation>
    <scope>NUCLEOTIDE SEQUENCE [LARGE SCALE GENOMIC DNA]</scope>
    <source>
        <strain evidence="10 12">KB18</strain>
    </source>
</reference>
<feature type="domain" description="Exonuclease VII large subunit C-terminal" evidence="7">
    <location>
        <begin position="124"/>
        <end position="332"/>
    </location>
</feature>
<evidence type="ECO:0000313" key="11">
    <source>
        <dbReference type="Proteomes" id="UP000196710"/>
    </source>
</evidence>
<comment type="catalytic activity">
    <reaction evidence="5 6">
        <text>Exonucleolytic cleavage in either 5'- to 3'- or 3'- to 5'-direction to yield nucleoside 5'-phosphates.</text>
        <dbReference type="EC" id="3.1.11.6"/>
    </reaction>
</comment>
<dbReference type="HAMAP" id="MF_00378">
    <property type="entry name" value="Exonuc_7_L"/>
    <property type="match status" value="1"/>
</dbReference>
<comment type="function">
    <text evidence="5">Bidirectionally degrades single-stranded DNA into large acid-insoluble oligonucleotides, which are then degraded further into small acid-soluble oligonucleotides.</text>
</comment>
<evidence type="ECO:0000259" key="7">
    <source>
        <dbReference type="Pfam" id="PF02601"/>
    </source>
</evidence>
<organism evidence="10 12">
    <name type="scientific">Acutalibacter muris</name>
    <dbReference type="NCBI Taxonomy" id="1796620"/>
    <lineage>
        <taxon>Bacteria</taxon>
        <taxon>Bacillati</taxon>
        <taxon>Bacillota</taxon>
        <taxon>Clostridia</taxon>
        <taxon>Eubacteriales</taxon>
        <taxon>Acutalibacteraceae</taxon>
        <taxon>Acutalibacter</taxon>
    </lineage>
</organism>
<dbReference type="GO" id="GO:0005737">
    <property type="term" value="C:cytoplasm"/>
    <property type="evidence" value="ECO:0007669"/>
    <property type="project" value="UniProtKB-SubCell"/>
</dbReference>
<dbReference type="Pfam" id="PF13742">
    <property type="entry name" value="tRNA_anti_2"/>
    <property type="match status" value="1"/>
</dbReference>
<evidence type="ECO:0000313" key="12">
    <source>
        <dbReference type="Proteomes" id="UP000596035"/>
    </source>
</evidence>
<reference evidence="9" key="1">
    <citation type="journal article" date="2017" name="Genome Announc.">
        <title>High-Quality Whole-Genome Sequences of the Oligo-Mouse-Microbiota Bacterial Community.</title>
        <authorList>
            <person name="Garzetti D."/>
            <person name="Brugiroux S."/>
            <person name="Bunk B."/>
            <person name="Pukall R."/>
            <person name="McCoy K.D."/>
            <person name="Macpherson A.J."/>
            <person name="Stecher B."/>
        </authorList>
    </citation>
    <scope>NUCLEOTIDE SEQUENCE</scope>
    <source>
        <strain evidence="9">KB18</strain>
    </source>
</reference>
<dbReference type="EMBL" id="CP021422">
    <property type="protein sequence ID" value="ASB40004.1"/>
    <property type="molecule type" value="Genomic_DNA"/>
</dbReference>
<keyword evidence="3 5" id="KW-0378">Hydrolase</keyword>
<gene>
    <name evidence="5 10" type="primary">xseA</name>
    <name evidence="9" type="ORF">ADH66_04635</name>
    <name evidence="10" type="ORF">I5Q82_14700</name>
</gene>
<evidence type="ECO:0000256" key="6">
    <source>
        <dbReference type="RuleBase" id="RU004355"/>
    </source>
</evidence>
<dbReference type="InterPro" id="IPR003753">
    <property type="entry name" value="Exonuc_VII_L"/>
</dbReference>
<dbReference type="CDD" id="cd04489">
    <property type="entry name" value="ExoVII_LU_OBF"/>
    <property type="match status" value="1"/>
</dbReference>
<evidence type="ECO:0000313" key="10">
    <source>
        <dbReference type="EMBL" id="QQR29292.1"/>
    </source>
</evidence>
<evidence type="ECO:0000259" key="8">
    <source>
        <dbReference type="Pfam" id="PF13742"/>
    </source>
</evidence>
<keyword evidence="11" id="KW-1185">Reference proteome</keyword>
<comment type="subcellular location">
    <subcellularLocation>
        <location evidence="5 6">Cytoplasm</location>
    </subcellularLocation>
</comment>
<dbReference type="RefSeq" id="WP_066535092.1">
    <property type="nucleotide sequence ID" value="NZ_CP021422.1"/>
</dbReference>
<comment type="similarity">
    <text evidence="5 6">Belongs to the XseA family.</text>
</comment>
<sequence length="395" mass="42743">MSATLTVTQVNRFLKSLIDGDGRLSDIYIAGEISNFTQNARSGHMYFSLKDESSAIKSVMFASAAGRLRFRPEDGMRVIIRGRVSVYEPAGQYQLYAEEMQPDGVGALSLAFEQLKVRLAAEGLFDRGHKRPIPVCPMRIGLVTSPTGAALQDMLNIIGRRWPICETVLCGVQVQGAGAPGQLIAALKTLNLLDACDVIIIGRGGGSMEDLWAFNHEGLARAVAASKIPVISAVGHETDFTICDFAADLRAPTPSAAAELCTPDREGLLDSIGSYNSYFHRKARDTLEYYRQSLDMLIGDSPLSDRGAYVKLRRDMVDGLTIRLDGAVRDKLSGCKNELALAAAKLDVLSPLKALSRGYAVVYHEGKALRDLGGLPEGEEVLIQAEKGKRAAKLL</sequence>
<dbReference type="GO" id="GO:0008855">
    <property type="term" value="F:exodeoxyribonuclease VII activity"/>
    <property type="evidence" value="ECO:0007669"/>
    <property type="project" value="UniProtKB-UniRule"/>
</dbReference>
<evidence type="ECO:0000313" key="9">
    <source>
        <dbReference type="EMBL" id="ASB40004.1"/>
    </source>
</evidence>
<protein>
    <recommendedName>
        <fullName evidence="5">Exodeoxyribonuclease 7 large subunit</fullName>
        <ecNumber evidence="5">3.1.11.6</ecNumber>
    </recommendedName>
    <alternativeName>
        <fullName evidence="5">Exodeoxyribonuclease VII large subunit</fullName>
        <shortName evidence="5">Exonuclease VII large subunit</shortName>
    </alternativeName>
</protein>
<feature type="domain" description="OB-fold nucleic acid binding" evidence="8">
    <location>
        <begin position="5"/>
        <end position="101"/>
    </location>
</feature>
<dbReference type="KEGG" id="amur:ADH66_04635"/>
<evidence type="ECO:0000256" key="1">
    <source>
        <dbReference type="ARBA" id="ARBA00022490"/>
    </source>
</evidence>
<dbReference type="EC" id="3.1.11.6" evidence="5"/>
<evidence type="ECO:0000256" key="2">
    <source>
        <dbReference type="ARBA" id="ARBA00022722"/>
    </source>
</evidence>
<dbReference type="PANTHER" id="PTHR30008">
    <property type="entry name" value="EXODEOXYRIBONUCLEASE 7 LARGE SUBUNIT"/>
    <property type="match status" value="1"/>
</dbReference>
<name>A0A1Z2XNJ2_9FIRM</name>
<evidence type="ECO:0000256" key="3">
    <source>
        <dbReference type="ARBA" id="ARBA00022801"/>
    </source>
</evidence>
<keyword evidence="1 5" id="KW-0963">Cytoplasm</keyword>
<dbReference type="AlphaFoldDB" id="A0A1Z2XNJ2"/>
<dbReference type="InterPro" id="IPR025824">
    <property type="entry name" value="OB-fold_nuc-bd_dom"/>
</dbReference>
<dbReference type="GO" id="GO:0009318">
    <property type="term" value="C:exodeoxyribonuclease VII complex"/>
    <property type="evidence" value="ECO:0007669"/>
    <property type="project" value="UniProtKB-UniRule"/>
</dbReference>
<evidence type="ECO:0000256" key="5">
    <source>
        <dbReference type="HAMAP-Rule" id="MF_00378"/>
    </source>
</evidence>